<evidence type="ECO:0000313" key="2">
    <source>
        <dbReference type="EMBL" id="SVC57075.1"/>
    </source>
</evidence>
<sequence>HLVFDRYPLEGMAMVDLERTVLYEVAEQVATVTINRPKRYNSLNYLAYKELTEAFEKANFDPDVHVIIFTGTGRGFCTGDDVKELLGAGADELSRRIQTGELEVPSEPMKRSDKPIIAAVNGAAVGYGMELSLLADIRIASKSARFSEMFVKRAIVAGPDSFELLPQIVGVAAAAEILMTGDLVEAEEALRLGLVSRIVPDDELITEAQTLARRITVNAPLAVKAVKTGLSFAKQGKRDELSDYIRSALSSLLATDDHKESVAAFLEKRLPRYMGR</sequence>
<reference evidence="2" key="1">
    <citation type="submission" date="2018-05" db="EMBL/GenBank/DDBJ databases">
        <authorList>
            <person name="Lanie J.A."/>
            <person name="Ng W.-L."/>
            <person name="Kazmierczak K.M."/>
            <person name="Andrzejewski T.M."/>
            <person name="Davidsen T.M."/>
            <person name="Wayne K.J."/>
            <person name="Tettelin H."/>
            <person name="Glass J.I."/>
            <person name="Rusch D."/>
            <person name="Podicherti R."/>
            <person name="Tsui H.-C.T."/>
            <person name="Winkler M.E."/>
        </authorList>
    </citation>
    <scope>NUCLEOTIDE SEQUENCE</scope>
</reference>
<evidence type="ECO:0008006" key="3">
    <source>
        <dbReference type="Google" id="ProtNLM"/>
    </source>
</evidence>
<gene>
    <name evidence="2" type="ORF">METZ01_LOCUS309929</name>
</gene>
<dbReference type="CDD" id="cd06558">
    <property type="entry name" value="crotonase-like"/>
    <property type="match status" value="1"/>
</dbReference>
<dbReference type="PANTHER" id="PTHR43802">
    <property type="entry name" value="ENOYL-COA HYDRATASE"/>
    <property type="match status" value="1"/>
</dbReference>
<dbReference type="Pfam" id="PF00378">
    <property type="entry name" value="ECH_1"/>
    <property type="match status" value="1"/>
</dbReference>
<dbReference type="AlphaFoldDB" id="A0A382N9R4"/>
<dbReference type="InterPro" id="IPR001753">
    <property type="entry name" value="Enoyl-CoA_hydra/iso"/>
</dbReference>
<organism evidence="2">
    <name type="scientific">marine metagenome</name>
    <dbReference type="NCBI Taxonomy" id="408172"/>
    <lineage>
        <taxon>unclassified sequences</taxon>
        <taxon>metagenomes</taxon>
        <taxon>ecological metagenomes</taxon>
    </lineage>
</organism>
<accession>A0A382N9R4</accession>
<protein>
    <recommendedName>
        <fullName evidence="3">Enoyl-CoA hydratase</fullName>
    </recommendedName>
</protein>
<dbReference type="Gene3D" id="3.90.226.10">
    <property type="entry name" value="2-enoyl-CoA Hydratase, Chain A, domain 1"/>
    <property type="match status" value="1"/>
</dbReference>
<dbReference type="SUPFAM" id="SSF52096">
    <property type="entry name" value="ClpP/crotonase"/>
    <property type="match status" value="1"/>
</dbReference>
<name>A0A382N9R4_9ZZZZ</name>
<proteinExistence type="inferred from homology"/>
<dbReference type="InterPro" id="IPR029045">
    <property type="entry name" value="ClpP/crotonase-like_dom_sf"/>
</dbReference>
<dbReference type="InterPro" id="IPR014748">
    <property type="entry name" value="Enoyl-CoA_hydra_C"/>
</dbReference>
<dbReference type="EMBL" id="UINC01098507">
    <property type="protein sequence ID" value="SVC57075.1"/>
    <property type="molecule type" value="Genomic_DNA"/>
</dbReference>
<dbReference type="PANTHER" id="PTHR43802:SF1">
    <property type="entry name" value="IP11341P-RELATED"/>
    <property type="match status" value="1"/>
</dbReference>
<feature type="non-terminal residue" evidence="2">
    <location>
        <position position="1"/>
    </location>
</feature>
<evidence type="ECO:0000256" key="1">
    <source>
        <dbReference type="ARBA" id="ARBA00005254"/>
    </source>
</evidence>
<comment type="similarity">
    <text evidence="1">Belongs to the enoyl-CoA hydratase/isomerase family.</text>
</comment>
<dbReference type="Gene3D" id="1.10.12.10">
    <property type="entry name" value="Lyase 2-enoyl-coa Hydratase, Chain A, domain 2"/>
    <property type="match status" value="1"/>
</dbReference>